<dbReference type="AlphaFoldDB" id="A0A1I6KMS6"/>
<dbReference type="PROSITE" id="PS51257">
    <property type="entry name" value="PROKAR_LIPOPROTEIN"/>
    <property type="match status" value="1"/>
</dbReference>
<gene>
    <name evidence="2" type="ORF">SAMN05216559_1088</name>
</gene>
<proteinExistence type="predicted"/>
<evidence type="ECO:0000256" key="1">
    <source>
        <dbReference type="SAM" id="MobiDB-lite"/>
    </source>
</evidence>
<sequence>MRRRALLASVGGSLAALAGCIDSLNETGDLPTEQSPRDDTPTDTPTETETKASVTVSSVVHQWGYVVPSSPDSIGVMKTDTRYVVADIAVEGGTLDRDDFAWTDGDSEVRPTVLEEFYRTDWGDDQWYDGGDGRGLLLFELPDDPAADAPRLEWPGGGWDADESLVGQLSAPRPTLNASLSLRDASAGATERTVEVTVTNESDHEGRYLGALNRVGPMVAYTPVARVSAMVGAGETETLTVADDWMAYTVSEDGDGTASVTYHLDDGDGGDTLEVELDG</sequence>
<dbReference type="OrthoDB" id="270566at2157"/>
<keyword evidence="3" id="KW-1185">Reference proteome</keyword>
<evidence type="ECO:0000313" key="2">
    <source>
        <dbReference type="EMBL" id="SFR92516.1"/>
    </source>
</evidence>
<protein>
    <submittedName>
        <fullName evidence="2">Uncharacterized protein</fullName>
    </submittedName>
</protein>
<evidence type="ECO:0000313" key="3">
    <source>
        <dbReference type="Proteomes" id="UP000199062"/>
    </source>
</evidence>
<dbReference type="EMBL" id="FOZK01000001">
    <property type="protein sequence ID" value="SFR92516.1"/>
    <property type="molecule type" value="Genomic_DNA"/>
</dbReference>
<accession>A0A1I6KMS6</accession>
<name>A0A1I6KMS6_9EURY</name>
<dbReference type="RefSeq" id="WP_089814608.1">
    <property type="nucleotide sequence ID" value="NZ_FOZK01000001.1"/>
</dbReference>
<reference evidence="2 3" key="1">
    <citation type="submission" date="2016-10" db="EMBL/GenBank/DDBJ databases">
        <authorList>
            <person name="de Groot N.N."/>
        </authorList>
    </citation>
    <scope>NUCLEOTIDE SEQUENCE [LARGE SCALE GENOMIC DNA]</scope>
    <source>
        <strain evidence="2 3">CGMCC 1.10457</strain>
    </source>
</reference>
<organism evidence="2 3">
    <name type="scientific">Halomicrobium zhouii</name>
    <dbReference type="NCBI Taxonomy" id="767519"/>
    <lineage>
        <taxon>Archaea</taxon>
        <taxon>Methanobacteriati</taxon>
        <taxon>Methanobacteriota</taxon>
        <taxon>Stenosarchaea group</taxon>
        <taxon>Halobacteria</taxon>
        <taxon>Halobacteriales</taxon>
        <taxon>Haloarculaceae</taxon>
        <taxon>Halomicrobium</taxon>
    </lineage>
</organism>
<feature type="region of interest" description="Disordered" evidence="1">
    <location>
        <begin position="26"/>
        <end position="52"/>
    </location>
</feature>
<dbReference type="Proteomes" id="UP000199062">
    <property type="component" value="Unassembled WGS sequence"/>
</dbReference>